<dbReference type="InterPro" id="IPR027417">
    <property type="entry name" value="P-loop_NTPase"/>
</dbReference>
<dbReference type="PANTHER" id="PTHR45629:SF7">
    <property type="entry name" value="DNA EXCISION REPAIR PROTEIN ERCC-6-RELATED"/>
    <property type="match status" value="1"/>
</dbReference>
<sequence>MVLVADEFHIFHEIYEKLYPYQREGVAWMWSLFKKRKGGVLGDDMGLGKTFQVIAFLSGLIDADLVKHILIIMPVSLLPNWEREFKKWCPGISVHCFHGSSKKERERNLLRVQRRGQVLLTSYGMILSNIDSLTSLDGEKFVWDYVILDEGHKIKNPTKTTKAVHDLPSKNRIVLTGTPVQNNLRELW</sequence>
<dbReference type="PANTHER" id="PTHR45629">
    <property type="entry name" value="SNF2/RAD54 FAMILY MEMBER"/>
    <property type="match status" value="1"/>
</dbReference>
<evidence type="ECO:0000259" key="1">
    <source>
        <dbReference type="PROSITE" id="PS51192"/>
    </source>
</evidence>
<dbReference type="STRING" id="407821.A0A087TZQ3"/>
<dbReference type="GO" id="GO:0005524">
    <property type="term" value="F:ATP binding"/>
    <property type="evidence" value="ECO:0007669"/>
    <property type="project" value="InterPro"/>
</dbReference>
<dbReference type="SMART" id="SM00487">
    <property type="entry name" value="DEXDc"/>
    <property type="match status" value="1"/>
</dbReference>
<name>A0A087TZQ3_STEMI</name>
<dbReference type="Proteomes" id="UP000054359">
    <property type="component" value="Unassembled WGS sequence"/>
</dbReference>
<dbReference type="InterPro" id="IPR000330">
    <property type="entry name" value="SNF2_N"/>
</dbReference>
<dbReference type="InterPro" id="IPR050496">
    <property type="entry name" value="SNF2_RAD54_helicase_repair"/>
</dbReference>
<dbReference type="Pfam" id="PF00176">
    <property type="entry name" value="SNF2-rel_dom"/>
    <property type="match status" value="1"/>
</dbReference>
<dbReference type="OrthoDB" id="413460at2759"/>
<reference evidence="2 3" key="1">
    <citation type="submission" date="2013-11" db="EMBL/GenBank/DDBJ databases">
        <title>Genome sequencing of Stegodyphus mimosarum.</title>
        <authorList>
            <person name="Bechsgaard J."/>
        </authorList>
    </citation>
    <scope>NUCLEOTIDE SEQUENCE [LARGE SCALE GENOMIC DNA]</scope>
</reference>
<dbReference type="EMBL" id="KK117483">
    <property type="protein sequence ID" value="KFM70592.1"/>
    <property type="molecule type" value="Genomic_DNA"/>
</dbReference>
<organism evidence="2 3">
    <name type="scientific">Stegodyphus mimosarum</name>
    <name type="common">African social velvet spider</name>
    <dbReference type="NCBI Taxonomy" id="407821"/>
    <lineage>
        <taxon>Eukaryota</taxon>
        <taxon>Metazoa</taxon>
        <taxon>Ecdysozoa</taxon>
        <taxon>Arthropoda</taxon>
        <taxon>Chelicerata</taxon>
        <taxon>Arachnida</taxon>
        <taxon>Araneae</taxon>
        <taxon>Araneomorphae</taxon>
        <taxon>Entelegynae</taxon>
        <taxon>Eresoidea</taxon>
        <taxon>Eresidae</taxon>
        <taxon>Stegodyphus</taxon>
    </lineage>
</organism>
<protein>
    <submittedName>
        <fullName evidence="2">DNA excision repair protein ERCC-6-like protein</fullName>
    </submittedName>
</protein>
<evidence type="ECO:0000313" key="3">
    <source>
        <dbReference type="Proteomes" id="UP000054359"/>
    </source>
</evidence>
<dbReference type="GO" id="GO:0015616">
    <property type="term" value="F:DNA translocase activity"/>
    <property type="evidence" value="ECO:0007669"/>
    <property type="project" value="TreeGrafter"/>
</dbReference>
<feature type="non-terminal residue" evidence="2">
    <location>
        <position position="188"/>
    </location>
</feature>
<dbReference type="SUPFAM" id="SSF52540">
    <property type="entry name" value="P-loop containing nucleoside triphosphate hydrolases"/>
    <property type="match status" value="1"/>
</dbReference>
<gene>
    <name evidence="2" type="ORF">X975_21761</name>
</gene>
<keyword evidence="3" id="KW-1185">Reference proteome</keyword>
<dbReference type="Gene3D" id="3.40.50.10810">
    <property type="entry name" value="Tandem AAA-ATPase domain"/>
    <property type="match status" value="1"/>
</dbReference>
<dbReference type="InterPro" id="IPR038718">
    <property type="entry name" value="SNF2-like_sf"/>
</dbReference>
<accession>A0A087TZQ3</accession>
<proteinExistence type="predicted"/>
<evidence type="ECO:0000313" key="2">
    <source>
        <dbReference type="EMBL" id="KFM70592.1"/>
    </source>
</evidence>
<dbReference type="AlphaFoldDB" id="A0A087TZQ3"/>
<dbReference type="OMA" id="PRRESGC"/>
<dbReference type="InterPro" id="IPR014001">
    <property type="entry name" value="Helicase_ATP-bd"/>
</dbReference>
<dbReference type="PROSITE" id="PS51192">
    <property type="entry name" value="HELICASE_ATP_BIND_1"/>
    <property type="match status" value="1"/>
</dbReference>
<feature type="domain" description="Helicase ATP-binding" evidence="1">
    <location>
        <begin position="30"/>
        <end position="188"/>
    </location>
</feature>